<dbReference type="EC" id="3.6.1.27" evidence="1"/>
<organism evidence="6 7">
    <name type="scientific">Vibrio zhanjiangensis</name>
    <dbReference type="NCBI Taxonomy" id="1046128"/>
    <lineage>
        <taxon>Bacteria</taxon>
        <taxon>Pseudomonadati</taxon>
        <taxon>Pseudomonadota</taxon>
        <taxon>Gammaproteobacteria</taxon>
        <taxon>Vibrionales</taxon>
        <taxon>Vibrionaceae</taxon>
        <taxon>Vibrio</taxon>
    </lineage>
</organism>
<feature type="transmembrane region" description="Helical" evidence="4">
    <location>
        <begin position="160"/>
        <end position="182"/>
    </location>
</feature>
<evidence type="ECO:0000313" key="6">
    <source>
        <dbReference type="EMBL" id="GLT16863.1"/>
    </source>
</evidence>
<evidence type="ECO:0000256" key="1">
    <source>
        <dbReference type="ARBA" id="ARBA00012374"/>
    </source>
</evidence>
<accession>A0ABQ6EUL7</accession>
<feature type="domain" description="Phosphatidic acid phosphatase type 2/haloperoxidase" evidence="5">
    <location>
        <begin position="82"/>
        <end position="230"/>
    </location>
</feature>
<name>A0ABQ6EUL7_9VIBR</name>
<reference evidence="7" key="1">
    <citation type="journal article" date="2019" name="Int. J. Syst. Evol. Microbiol.">
        <title>The Global Catalogue of Microorganisms (GCM) 10K type strain sequencing project: providing services to taxonomists for standard genome sequencing and annotation.</title>
        <authorList>
            <consortium name="The Broad Institute Genomics Platform"/>
            <consortium name="The Broad Institute Genome Sequencing Center for Infectious Disease"/>
            <person name="Wu L."/>
            <person name="Ma J."/>
        </authorList>
    </citation>
    <scope>NUCLEOTIDE SEQUENCE [LARGE SCALE GENOMIC DNA]</scope>
    <source>
        <strain evidence="7">NBRC 108723</strain>
    </source>
</reference>
<dbReference type="Gene3D" id="1.20.144.10">
    <property type="entry name" value="Phosphatidic acid phosphatase type 2/haloperoxidase"/>
    <property type="match status" value="1"/>
</dbReference>
<dbReference type="InterPro" id="IPR000326">
    <property type="entry name" value="PAP2/HPO"/>
</dbReference>
<dbReference type="EMBL" id="BSPW01000014">
    <property type="protein sequence ID" value="GLT16863.1"/>
    <property type="molecule type" value="Genomic_DNA"/>
</dbReference>
<gene>
    <name evidence="6" type="ORF">GCM10007938_06400</name>
</gene>
<dbReference type="SMART" id="SM00014">
    <property type="entry name" value="acidPPc"/>
    <property type="match status" value="1"/>
</dbReference>
<keyword evidence="4" id="KW-0472">Membrane</keyword>
<dbReference type="PANTHER" id="PTHR14969">
    <property type="entry name" value="SPHINGOSINE-1-PHOSPHATE PHOSPHOHYDROLASE"/>
    <property type="match status" value="1"/>
</dbReference>
<evidence type="ECO:0000256" key="3">
    <source>
        <dbReference type="ARBA" id="ARBA00047594"/>
    </source>
</evidence>
<keyword evidence="4" id="KW-0812">Transmembrane</keyword>
<protein>
    <recommendedName>
        <fullName evidence="1">undecaprenyl-diphosphate phosphatase</fullName>
        <ecNumber evidence="1">3.6.1.27</ecNumber>
    </recommendedName>
    <alternativeName>
        <fullName evidence="2">Undecaprenyl pyrophosphate phosphatase</fullName>
    </alternativeName>
</protein>
<dbReference type="PANTHER" id="PTHR14969:SF54">
    <property type="entry name" value="PHOSPHATIDYLGLYCEROPHOSPHATASE B"/>
    <property type="match status" value="1"/>
</dbReference>
<dbReference type="Proteomes" id="UP001157138">
    <property type="component" value="Unassembled WGS sequence"/>
</dbReference>
<feature type="transmembrane region" description="Helical" evidence="4">
    <location>
        <begin position="50"/>
        <end position="71"/>
    </location>
</feature>
<dbReference type="Pfam" id="PF01569">
    <property type="entry name" value="PAP2"/>
    <property type="match status" value="1"/>
</dbReference>
<evidence type="ECO:0000313" key="7">
    <source>
        <dbReference type="Proteomes" id="UP001157138"/>
    </source>
</evidence>
<dbReference type="RefSeq" id="WP_284190789.1">
    <property type="nucleotide sequence ID" value="NZ_BSPW01000014.1"/>
</dbReference>
<comment type="catalytic activity">
    <reaction evidence="3">
        <text>di-trans,octa-cis-undecaprenyl diphosphate + H2O = di-trans,octa-cis-undecaprenyl phosphate + phosphate + H(+)</text>
        <dbReference type="Rhea" id="RHEA:28094"/>
        <dbReference type="ChEBI" id="CHEBI:15377"/>
        <dbReference type="ChEBI" id="CHEBI:15378"/>
        <dbReference type="ChEBI" id="CHEBI:43474"/>
        <dbReference type="ChEBI" id="CHEBI:58405"/>
        <dbReference type="ChEBI" id="CHEBI:60392"/>
        <dbReference type="EC" id="3.6.1.27"/>
    </reaction>
</comment>
<evidence type="ECO:0000256" key="4">
    <source>
        <dbReference type="SAM" id="Phobius"/>
    </source>
</evidence>
<evidence type="ECO:0000256" key="2">
    <source>
        <dbReference type="ARBA" id="ARBA00032707"/>
    </source>
</evidence>
<keyword evidence="4" id="KW-1133">Transmembrane helix</keyword>
<dbReference type="InterPro" id="IPR036938">
    <property type="entry name" value="PAP2/HPO_sf"/>
</dbReference>
<sequence>MVSHSLSSKQYGVTLLVLFFLGIVFLSVFVSDINLLSSVPRITGFSVTALTFSAGPIGFVVSLTFLVMLTWKIVPSRAEWVKKMIHLGLILVVGFLCKTGFKQMTQSPRPYTEILAQNLLIPQPSHFYNLSALQKQQVIDEMEGMVSRWRRDQWQGERDYSFPSGHTIFAAICLAFFGNIFLQNRRYLLTLALSTWAIGVAYSRLWLGMHRPIDLLGSVVFVLLVYFVSVKLEKLSNKILARCLKAKVA</sequence>
<comment type="caution">
    <text evidence="6">The sequence shown here is derived from an EMBL/GenBank/DDBJ whole genome shotgun (WGS) entry which is preliminary data.</text>
</comment>
<feature type="transmembrane region" description="Helical" evidence="4">
    <location>
        <begin position="213"/>
        <end position="232"/>
    </location>
</feature>
<dbReference type="SUPFAM" id="SSF48317">
    <property type="entry name" value="Acid phosphatase/Vanadium-dependent haloperoxidase"/>
    <property type="match status" value="1"/>
</dbReference>
<feature type="transmembrane region" description="Helical" evidence="4">
    <location>
        <begin position="83"/>
        <end position="101"/>
    </location>
</feature>
<evidence type="ECO:0000259" key="5">
    <source>
        <dbReference type="SMART" id="SM00014"/>
    </source>
</evidence>
<proteinExistence type="predicted"/>
<dbReference type="CDD" id="cd01610">
    <property type="entry name" value="PAP2_like"/>
    <property type="match status" value="1"/>
</dbReference>
<feature type="transmembrane region" description="Helical" evidence="4">
    <location>
        <begin position="12"/>
        <end position="30"/>
    </location>
</feature>
<keyword evidence="7" id="KW-1185">Reference proteome</keyword>
<feature type="transmembrane region" description="Helical" evidence="4">
    <location>
        <begin position="187"/>
        <end position="207"/>
    </location>
</feature>